<dbReference type="GO" id="GO:0004540">
    <property type="term" value="F:RNA nuclease activity"/>
    <property type="evidence" value="ECO:0007669"/>
    <property type="project" value="InterPro"/>
</dbReference>
<evidence type="ECO:0000256" key="4">
    <source>
        <dbReference type="ARBA" id="ARBA00022741"/>
    </source>
</evidence>
<accession>I4B4A8</accession>
<keyword evidence="1" id="KW-0597">Phosphoprotein</keyword>
<protein>
    <recommendedName>
        <fullName evidence="8">DUF86 domain-containing protein</fullName>
    </recommendedName>
</protein>
<keyword evidence="3" id="KW-0540">Nuclease</keyword>
<dbReference type="PANTHER" id="PTHR34139">
    <property type="entry name" value="UPF0331 PROTEIN MJ0127"/>
    <property type="match status" value="1"/>
</dbReference>
<evidence type="ECO:0000256" key="1">
    <source>
        <dbReference type="ARBA" id="ARBA00022553"/>
    </source>
</evidence>
<dbReference type="PATRIC" id="fig|869212.3.peg.1459"/>
<evidence type="ECO:0000256" key="5">
    <source>
        <dbReference type="ARBA" id="ARBA00022801"/>
    </source>
</evidence>
<dbReference type="AlphaFoldDB" id="I4B4A8"/>
<evidence type="ECO:0000313" key="7">
    <source>
        <dbReference type="Proteomes" id="UP000006048"/>
    </source>
</evidence>
<keyword evidence="2" id="KW-1277">Toxin-antitoxin system</keyword>
<dbReference type="GO" id="GO:0000166">
    <property type="term" value="F:nucleotide binding"/>
    <property type="evidence" value="ECO:0007669"/>
    <property type="project" value="UniProtKB-KW"/>
</dbReference>
<dbReference type="Pfam" id="PF01934">
    <property type="entry name" value="HepT-like"/>
    <property type="match status" value="1"/>
</dbReference>
<gene>
    <name evidence="6" type="ordered locus">Turpa_1467</name>
</gene>
<evidence type="ECO:0000256" key="2">
    <source>
        <dbReference type="ARBA" id="ARBA00022649"/>
    </source>
</evidence>
<dbReference type="PANTHER" id="PTHR34139:SF1">
    <property type="entry name" value="RNASE MJ1380-RELATED"/>
    <property type="match status" value="1"/>
</dbReference>
<dbReference type="InterPro" id="IPR008201">
    <property type="entry name" value="HepT-like"/>
</dbReference>
<dbReference type="Proteomes" id="UP000006048">
    <property type="component" value="Chromosome"/>
</dbReference>
<dbReference type="STRING" id="869212.Turpa_1467"/>
<evidence type="ECO:0008006" key="8">
    <source>
        <dbReference type="Google" id="ProtNLM"/>
    </source>
</evidence>
<proteinExistence type="predicted"/>
<dbReference type="InterPro" id="IPR051813">
    <property type="entry name" value="HepT_RNase_toxin"/>
</dbReference>
<reference evidence="6 7" key="1">
    <citation type="submission" date="2012-06" db="EMBL/GenBank/DDBJ databases">
        <title>The complete chromosome of genome of Turneriella parva DSM 21527.</title>
        <authorList>
            <consortium name="US DOE Joint Genome Institute (JGI-PGF)"/>
            <person name="Lucas S."/>
            <person name="Han J."/>
            <person name="Lapidus A."/>
            <person name="Bruce D."/>
            <person name="Goodwin L."/>
            <person name="Pitluck S."/>
            <person name="Peters L."/>
            <person name="Kyrpides N."/>
            <person name="Mavromatis K."/>
            <person name="Ivanova N."/>
            <person name="Mikhailova N."/>
            <person name="Chertkov O."/>
            <person name="Detter J.C."/>
            <person name="Tapia R."/>
            <person name="Han C."/>
            <person name="Land M."/>
            <person name="Hauser L."/>
            <person name="Markowitz V."/>
            <person name="Cheng J.-F."/>
            <person name="Hugenholtz P."/>
            <person name="Woyke T."/>
            <person name="Wu D."/>
            <person name="Gronow S."/>
            <person name="Wellnitz S."/>
            <person name="Brambilla E."/>
            <person name="Klenk H.-P."/>
            <person name="Eisen J.A."/>
        </authorList>
    </citation>
    <scope>NUCLEOTIDE SEQUENCE [LARGE SCALE GENOMIC DNA]</scope>
    <source>
        <strain evidence="7">ATCC BAA-1111 / DSM 21527 / NCTC 11395 / H</strain>
    </source>
</reference>
<evidence type="ECO:0000256" key="3">
    <source>
        <dbReference type="ARBA" id="ARBA00022722"/>
    </source>
</evidence>
<dbReference type="GO" id="GO:0110001">
    <property type="term" value="C:toxin-antitoxin complex"/>
    <property type="evidence" value="ECO:0007669"/>
    <property type="project" value="InterPro"/>
</dbReference>
<dbReference type="GO" id="GO:0016787">
    <property type="term" value="F:hydrolase activity"/>
    <property type="evidence" value="ECO:0007669"/>
    <property type="project" value="UniProtKB-KW"/>
</dbReference>
<dbReference type="HOGENOM" id="CLU_2120067_0_0_12"/>
<dbReference type="KEGG" id="tpx:Turpa_1467"/>
<name>I4B4A8_TURPD</name>
<sequence length="114" mass="12606">MSDESDIAKLNFISELISDIELIINRHSGSAKALADIEGKHALLMCLQQIGETLGKIKKPLWQALLETHQANAMRNVIAHNYLGIDPRIVLSTLDLKIPQLKEKIDIILAQGAN</sequence>
<dbReference type="OrthoDB" id="9810538at2"/>
<organism evidence="6 7">
    <name type="scientific">Turneriella parva (strain ATCC BAA-1111 / DSM 21527 / NCTC 11395 / H)</name>
    <name type="common">Leptospira parva</name>
    <dbReference type="NCBI Taxonomy" id="869212"/>
    <lineage>
        <taxon>Bacteria</taxon>
        <taxon>Pseudomonadati</taxon>
        <taxon>Spirochaetota</taxon>
        <taxon>Spirochaetia</taxon>
        <taxon>Leptospirales</taxon>
        <taxon>Leptospiraceae</taxon>
        <taxon>Turneriella</taxon>
    </lineage>
</organism>
<keyword evidence="7" id="KW-1185">Reference proteome</keyword>
<evidence type="ECO:0000313" key="6">
    <source>
        <dbReference type="EMBL" id="AFM12115.1"/>
    </source>
</evidence>
<keyword evidence="4" id="KW-0547">Nucleotide-binding</keyword>
<keyword evidence="5" id="KW-0378">Hydrolase</keyword>
<dbReference type="RefSeq" id="WP_014802629.1">
    <property type="nucleotide sequence ID" value="NC_018020.1"/>
</dbReference>
<dbReference type="EMBL" id="CP002959">
    <property type="protein sequence ID" value="AFM12115.1"/>
    <property type="molecule type" value="Genomic_DNA"/>
</dbReference>